<protein>
    <submittedName>
        <fullName evidence="2">Uncharacterized protein</fullName>
    </submittedName>
</protein>
<accession>A0A3N4JUJ6</accession>
<reference evidence="2 3" key="1">
    <citation type="journal article" date="2018" name="Nat. Ecol. Evol.">
        <title>Pezizomycetes genomes reveal the molecular basis of ectomycorrhizal truffle lifestyle.</title>
        <authorList>
            <person name="Murat C."/>
            <person name="Payen T."/>
            <person name="Noel B."/>
            <person name="Kuo A."/>
            <person name="Morin E."/>
            <person name="Chen J."/>
            <person name="Kohler A."/>
            <person name="Krizsan K."/>
            <person name="Balestrini R."/>
            <person name="Da Silva C."/>
            <person name="Montanini B."/>
            <person name="Hainaut M."/>
            <person name="Levati E."/>
            <person name="Barry K.W."/>
            <person name="Belfiori B."/>
            <person name="Cichocki N."/>
            <person name="Clum A."/>
            <person name="Dockter R.B."/>
            <person name="Fauchery L."/>
            <person name="Guy J."/>
            <person name="Iotti M."/>
            <person name="Le Tacon F."/>
            <person name="Lindquist E.A."/>
            <person name="Lipzen A."/>
            <person name="Malagnac F."/>
            <person name="Mello A."/>
            <person name="Molinier V."/>
            <person name="Miyauchi S."/>
            <person name="Poulain J."/>
            <person name="Riccioni C."/>
            <person name="Rubini A."/>
            <person name="Sitrit Y."/>
            <person name="Splivallo R."/>
            <person name="Traeger S."/>
            <person name="Wang M."/>
            <person name="Zifcakova L."/>
            <person name="Wipf D."/>
            <person name="Zambonelli A."/>
            <person name="Paolocci F."/>
            <person name="Nowrousian M."/>
            <person name="Ottonello S."/>
            <person name="Baldrian P."/>
            <person name="Spatafora J.W."/>
            <person name="Henrissat B."/>
            <person name="Nagy L.G."/>
            <person name="Aury J.M."/>
            <person name="Wincker P."/>
            <person name="Grigoriev I.V."/>
            <person name="Bonfante P."/>
            <person name="Martin F.M."/>
        </authorList>
    </citation>
    <scope>NUCLEOTIDE SEQUENCE [LARGE SCALE GENOMIC DNA]</scope>
    <source>
        <strain evidence="2 3">120613-1</strain>
    </source>
</reference>
<evidence type="ECO:0000256" key="1">
    <source>
        <dbReference type="SAM" id="MobiDB-lite"/>
    </source>
</evidence>
<feature type="region of interest" description="Disordered" evidence="1">
    <location>
        <begin position="1"/>
        <end position="90"/>
    </location>
</feature>
<feature type="non-terminal residue" evidence="2">
    <location>
        <position position="90"/>
    </location>
</feature>
<dbReference type="AlphaFoldDB" id="A0A3N4JUJ6"/>
<evidence type="ECO:0000313" key="3">
    <source>
        <dbReference type="Proteomes" id="UP000276215"/>
    </source>
</evidence>
<name>A0A3N4JUJ6_9PEZI</name>
<proteinExistence type="predicted"/>
<dbReference type="Proteomes" id="UP000276215">
    <property type="component" value="Unassembled WGS sequence"/>
</dbReference>
<sequence length="90" mass="10360">MLSTTTPTIPPKSVEEKPPPPTKPLNLHYNHPKQPKHQKPQGHTHRQIKPHKHPPHPTPPPRIHLRATLPTTHHSRQNASEKKKRQRPTS</sequence>
<organism evidence="2 3">
    <name type="scientific">Choiromyces venosus 120613-1</name>
    <dbReference type="NCBI Taxonomy" id="1336337"/>
    <lineage>
        <taxon>Eukaryota</taxon>
        <taxon>Fungi</taxon>
        <taxon>Dikarya</taxon>
        <taxon>Ascomycota</taxon>
        <taxon>Pezizomycotina</taxon>
        <taxon>Pezizomycetes</taxon>
        <taxon>Pezizales</taxon>
        <taxon>Tuberaceae</taxon>
        <taxon>Choiromyces</taxon>
    </lineage>
</organism>
<gene>
    <name evidence="2" type="ORF">L873DRAFT_1804903</name>
</gene>
<keyword evidence="3" id="KW-1185">Reference proteome</keyword>
<dbReference type="EMBL" id="ML120379">
    <property type="protein sequence ID" value="RPB00502.1"/>
    <property type="molecule type" value="Genomic_DNA"/>
</dbReference>
<feature type="compositionally biased region" description="Basic residues" evidence="1">
    <location>
        <begin position="30"/>
        <end position="55"/>
    </location>
</feature>
<evidence type="ECO:0000313" key="2">
    <source>
        <dbReference type="EMBL" id="RPB00502.1"/>
    </source>
</evidence>